<feature type="domain" description="ABC transporter" evidence="5">
    <location>
        <begin position="2"/>
        <end position="228"/>
    </location>
</feature>
<dbReference type="InterPro" id="IPR017871">
    <property type="entry name" value="ABC_transporter-like_CS"/>
</dbReference>
<dbReference type="SMART" id="SM00382">
    <property type="entry name" value="AAA"/>
    <property type="match status" value="1"/>
</dbReference>
<name>A0A318EYB0_9FIRM</name>
<dbReference type="PROSITE" id="PS00211">
    <property type="entry name" value="ABC_TRANSPORTER_1"/>
    <property type="match status" value="1"/>
</dbReference>
<dbReference type="InterPro" id="IPR003593">
    <property type="entry name" value="AAA+_ATPase"/>
</dbReference>
<reference evidence="7 8" key="1">
    <citation type="journal article" date="2017" name="Genome Announc.">
        <title>Draft Genome Sequence of a Sporulating and Motile Strain of Lachnotalea glycerini Isolated from Water in Quebec City, Canada.</title>
        <authorList>
            <person name="Maheux A.F."/>
            <person name="Boudreau D.K."/>
            <person name="Berube E."/>
            <person name="Boissinot M."/>
            <person name="Raymond F."/>
            <person name="Brodeur S."/>
            <person name="Corbeil J."/>
            <person name="Isabel S."/>
            <person name="Omar R.F."/>
            <person name="Bergeron M.G."/>
        </authorList>
    </citation>
    <scope>NUCLEOTIDE SEQUENCE [LARGE SCALE GENOMIC DNA]</scope>
    <source>
        <strain evidence="7 8">CCRI-19302</strain>
    </source>
</reference>
<dbReference type="InterPro" id="IPR027417">
    <property type="entry name" value="P-loop_NTPase"/>
</dbReference>
<dbReference type="Proteomes" id="UP000216411">
    <property type="component" value="Unassembled WGS sequence"/>
</dbReference>
<accession>A0A318EYB0</accession>
<dbReference type="InterPro" id="IPR003439">
    <property type="entry name" value="ABC_transporter-like_ATP-bd"/>
</dbReference>
<evidence type="ECO:0000313" key="6">
    <source>
        <dbReference type="EMBL" id="PXV91792.1"/>
    </source>
</evidence>
<evidence type="ECO:0000256" key="2">
    <source>
        <dbReference type="ARBA" id="ARBA00022448"/>
    </source>
</evidence>
<proteinExistence type="inferred from homology"/>
<keyword evidence="2" id="KW-0813">Transport</keyword>
<dbReference type="AlphaFoldDB" id="A0A318EYB0"/>
<keyword evidence="8" id="KW-1185">Reference proteome</keyword>
<dbReference type="PANTHER" id="PTHR43776">
    <property type="entry name" value="TRANSPORT ATP-BINDING PROTEIN"/>
    <property type="match status" value="1"/>
</dbReference>
<evidence type="ECO:0000256" key="4">
    <source>
        <dbReference type="ARBA" id="ARBA00022840"/>
    </source>
</evidence>
<keyword evidence="4 6" id="KW-0067">ATP-binding</keyword>
<dbReference type="GO" id="GO:0055085">
    <property type="term" value="P:transmembrane transport"/>
    <property type="evidence" value="ECO:0007669"/>
    <property type="project" value="UniProtKB-ARBA"/>
</dbReference>
<organism evidence="6 9">
    <name type="scientific">Lachnotalea glycerini</name>
    <dbReference type="NCBI Taxonomy" id="1763509"/>
    <lineage>
        <taxon>Bacteria</taxon>
        <taxon>Bacillati</taxon>
        <taxon>Bacillota</taxon>
        <taxon>Clostridia</taxon>
        <taxon>Lachnospirales</taxon>
        <taxon>Lachnospiraceae</taxon>
        <taxon>Lachnotalea</taxon>
    </lineage>
</organism>
<gene>
    <name evidence="6" type="ORF">C8E03_103362</name>
    <name evidence="7" type="ORF">CG710_010545</name>
</gene>
<comment type="similarity">
    <text evidence="1">Belongs to the ABC transporter superfamily.</text>
</comment>
<evidence type="ECO:0000256" key="1">
    <source>
        <dbReference type="ARBA" id="ARBA00005417"/>
    </source>
</evidence>
<evidence type="ECO:0000313" key="7">
    <source>
        <dbReference type="EMBL" id="RDY31217.1"/>
    </source>
</evidence>
<dbReference type="RefSeq" id="WP_110290883.1">
    <property type="nucleotide sequence ID" value="NZ_NOKA02000019.1"/>
</dbReference>
<dbReference type="EMBL" id="QICS01000003">
    <property type="protein sequence ID" value="PXV91792.1"/>
    <property type="molecule type" value="Genomic_DNA"/>
</dbReference>
<dbReference type="PROSITE" id="PS50893">
    <property type="entry name" value="ABC_TRANSPORTER_2"/>
    <property type="match status" value="1"/>
</dbReference>
<evidence type="ECO:0000256" key="3">
    <source>
        <dbReference type="ARBA" id="ARBA00022741"/>
    </source>
</evidence>
<dbReference type="SUPFAM" id="SSF52540">
    <property type="entry name" value="P-loop containing nucleoside triphosphate hydrolases"/>
    <property type="match status" value="1"/>
</dbReference>
<reference evidence="6 9" key="2">
    <citation type="submission" date="2018-05" db="EMBL/GenBank/DDBJ databases">
        <title>Genomic Encyclopedia of Type Strains, Phase IV (KMG-IV): sequencing the most valuable type-strain genomes for metagenomic binning, comparative biology and taxonomic classification.</title>
        <authorList>
            <person name="Goeker M."/>
        </authorList>
    </citation>
    <scope>NUCLEOTIDE SEQUENCE [LARGE SCALE GENOMIC DNA]</scope>
    <source>
        <strain evidence="6 9">DSM 28816</strain>
    </source>
</reference>
<dbReference type="Gene3D" id="3.40.50.300">
    <property type="entry name" value="P-loop containing nucleotide triphosphate hydrolases"/>
    <property type="match status" value="1"/>
</dbReference>
<sequence>MIEMKNVSKKWQKNETQVLNDVSLKIHEGDSIGLMGSSGSGKSTLARILLLLEPFNEGEIYYRGVRLDIKNKRQIKQYRREVQYISQHPESFFDPNWTLGKSVMEAVAIHHLNRTDTKEKIQKLIHALKLNEAILNRYPYQVSGGEIQRAALCRALLLEPKVLILDEATSMLDISVQAQILNILKQIQKKRNLTFLFISHDTEVAFWFANQVLQLEKGKLSILTDNHSN</sequence>
<evidence type="ECO:0000313" key="9">
    <source>
        <dbReference type="Proteomes" id="UP000247523"/>
    </source>
</evidence>
<reference evidence="7" key="3">
    <citation type="submission" date="2018-07" db="EMBL/GenBank/DDBJ databases">
        <authorList>
            <person name="Quirk P.G."/>
            <person name="Krulwich T.A."/>
        </authorList>
    </citation>
    <scope>NUCLEOTIDE SEQUENCE</scope>
    <source>
        <strain evidence="7">CCRI-19302</strain>
    </source>
</reference>
<dbReference type="GO" id="GO:0016887">
    <property type="term" value="F:ATP hydrolysis activity"/>
    <property type="evidence" value="ECO:0007669"/>
    <property type="project" value="InterPro"/>
</dbReference>
<comment type="caution">
    <text evidence="6">The sequence shown here is derived from an EMBL/GenBank/DDBJ whole genome shotgun (WGS) entry which is preliminary data.</text>
</comment>
<dbReference type="EMBL" id="NOKA02000019">
    <property type="protein sequence ID" value="RDY31217.1"/>
    <property type="molecule type" value="Genomic_DNA"/>
</dbReference>
<dbReference type="Pfam" id="PF00005">
    <property type="entry name" value="ABC_tran"/>
    <property type="match status" value="1"/>
</dbReference>
<dbReference type="Proteomes" id="UP000247523">
    <property type="component" value="Unassembled WGS sequence"/>
</dbReference>
<dbReference type="OrthoDB" id="9806285at2"/>
<evidence type="ECO:0000259" key="5">
    <source>
        <dbReference type="PROSITE" id="PS50893"/>
    </source>
</evidence>
<keyword evidence="3" id="KW-0547">Nucleotide-binding</keyword>
<dbReference type="CDD" id="cd03257">
    <property type="entry name" value="ABC_NikE_OppD_transporters"/>
    <property type="match status" value="1"/>
</dbReference>
<dbReference type="InterPro" id="IPR050319">
    <property type="entry name" value="ABC_transp_ATP-bind"/>
</dbReference>
<evidence type="ECO:0000313" key="8">
    <source>
        <dbReference type="Proteomes" id="UP000216411"/>
    </source>
</evidence>
<protein>
    <submittedName>
        <fullName evidence="7">ATP-binding cassette domain-containing protein</fullName>
    </submittedName>
    <submittedName>
        <fullName evidence="6">Peptide/nickel transport system ATP-binding protein</fullName>
    </submittedName>
</protein>
<dbReference type="PANTHER" id="PTHR43776:SF7">
    <property type="entry name" value="D,D-DIPEPTIDE TRANSPORT ATP-BINDING PROTEIN DDPF-RELATED"/>
    <property type="match status" value="1"/>
</dbReference>
<dbReference type="GO" id="GO:0005524">
    <property type="term" value="F:ATP binding"/>
    <property type="evidence" value="ECO:0007669"/>
    <property type="project" value="UniProtKB-KW"/>
</dbReference>